<reference evidence="1" key="1">
    <citation type="submission" date="2019-12" db="EMBL/GenBank/DDBJ databases">
        <title>Genome sequencing and annotation of Brassica cretica.</title>
        <authorList>
            <person name="Studholme D.J."/>
            <person name="Sarris P.F."/>
        </authorList>
    </citation>
    <scope>NUCLEOTIDE SEQUENCE</scope>
    <source>
        <strain evidence="1">PFS-102/07</strain>
        <tissue evidence="1">Leaf</tissue>
    </source>
</reference>
<dbReference type="AlphaFoldDB" id="A0A8S9L9A8"/>
<gene>
    <name evidence="1" type="ORF">F2Q70_00027546</name>
</gene>
<sequence length="295" mass="32503">MTNDNNTPIDTTNVNQTLLNVAATDATVTTTATNITASTSAATTSTIFPTGNAADETTRRSLFGAGLYQMAQRKRELPTRTPPSGRLGSAWVWTWAWAWASGLRPDKNILFGPIVNEIRESLEEEVSELNFPRSPRDSRPRAAAVAGRGSSPCKKFVRSMKEFQIRATTTKQLPTNPEDALHVTFSEEDTTNVDTPHNDPRWWNLPLPTMKSPWFSSPWEARLGASQHMHCTWTELLSWIKQVSVAAPSTLRKVAAQSSSLIAYSILISGSLKLAVCRHGFNLTTSAQVRKPPLP</sequence>
<protein>
    <submittedName>
        <fullName evidence="1">Uncharacterized protein</fullName>
    </submittedName>
</protein>
<dbReference type="EMBL" id="QGKY02000094">
    <property type="protein sequence ID" value="KAF2602153.1"/>
    <property type="molecule type" value="Genomic_DNA"/>
</dbReference>
<proteinExistence type="predicted"/>
<name>A0A8S9L9A8_BRACR</name>
<evidence type="ECO:0000313" key="1">
    <source>
        <dbReference type="EMBL" id="KAF2602153.1"/>
    </source>
</evidence>
<organism evidence="1">
    <name type="scientific">Brassica cretica</name>
    <name type="common">Mustard</name>
    <dbReference type="NCBI Taxonomy" id="69181"/>
    <lineage>
        <taxon>Eukaryota</taxon>
        <taxon>Viridiplantae</taxon>
        <taxon>Streptophyta</taxon>
        <taxon>Embryophyta</taxon>
        <taxon>Tracheophyta</taxon>
        <taxon>Spermatophyta</taxon>
        <taxon>Magnoliopsida</taxon>
        <taxon>eudicotyledons</taxon>
        <taxon>Gunneridae</taxon>
        <taxon>Pentapetalae</taxon>
        <taxon>rosids</taxon>
        <taxon>malvids</taxon>
        <taxon>Brassicales</taxon>
        <taxon>Brassicaceae</taxon>
        <taxon>Brassiceae</taxon>
        <taxon>Brassica</taxon>
    </lineage>
</organism>
<comment type="caution">
    <text evidence="1">The sequence shown here is derived from an EMBL/GenBank/DDBJ whole genome shotgun (WGS) entry which is preliminary data.</text>
</comment>
<accession>A0A8S9L9A8</accession>